<protein>
    <submittedName>
        <fullName evidence="2">Uncharacterized protein</fullName>
    </submittedName>
</protein>
<gene>
    <name evidence="2" type="ORF">QE152_g27057</name>
</gene>
<dbReference type="Proteomes" id="UP001458880">
    <property type="component" value="Unassembled WGS sequence"/>
</dbReference>
<accession>A0AAW1JXD7</accession>
<comment type="caution">
    <text evidence="2">The sequence shown here is derived from an EMBL/GenBank/DDBJ whole genome shotgun (WGS) entry which is preliminary data.</text>
</comment>
<evidence type="ECO:0000313" key="2">
    <source>
        <dbReference type="EMBL" id="KAK9708686.1"/>
    </source>
</evidence>
<evidence type="ECO:0000256" key="1">
    <source>
        <dbReference type="SAM" id="MobiDB-lite"/>
    </source>
</evidence>
<keyword evidence="3" id="KW-1185">Reference proteome</keyword>
<proteinExistence type="predicted"/>
<sequence length="94" mass="10806">MWCTLPKDEHPYSRSRHGSRERTRATEYESITERREASEFLIKVGKGKPRKDVPAFVDDTPDADIPVMRVVLVPYCQTITFTGNSPAARHRDKC</sequence>
<evidence type="ECO:0000313" key="3">
    <source>
        <dbReference type="Proteomes" id="UP001458880"/>
    </source>
</evidence>
<name>A0AAW1JXD7_POPJA</name>
<feature type="region of interest" description="Disordered" evidence="1">
    <location>
        <begin position="1"/>
        <end position="30"/>
    </location>
</feature>
<organism evidence="2 3">
    <name type="scientific">Popillia japonica</name>
    <name type="common">Japanese beetle</name>
    <dbReference type="NCBI Taxonomy" id="7064"/>
    <lineage>
        <taxon>Eukaryota</taxon>
        <taxon>Metazoa</taxon>
        <taxon>Ecdysozoa</taxon>
        <taxon>Arthropoda</taxon>
        <taxon>Hexapoda</taxon>
        <taxon>Insecta</taxon>
        <taxon>Pterygota</taxon>
        <taxon>Neoptera</taxon>
        <taxon>Endopterygota</taxon>
        <taxon>Coleoptera</taxon>
        <taxon>Polyphaga</taxon>
        <taxon>Scarabaeiformia</taxon>
        <taxon>Scarabaeidae</taxon>
        <taxon>Rutelinae</taxon>
        <taxon>Popillia</taxon>
    </lineage>
</organism>
<dbReference type="AlphaFoldDB" id="A0AAW1JXD7"/>
<dbReference type="EMBL" id="JASPKY010000323">
    <property type="protein sequence ID" value="KAK9708686.1"/>
    <property type="molecule type" value="Genomic_DNA"/>
</dbReference>
<reference evidence="2 3" key="1">
    <citation type="journal article" date="2024" name="BMC Genomics">
        <title>De novo assembly and annotation of Popillia japonica's genome with initial clues to its potential as an invasive pest.</title>
        <authorList>
            <person name="Cucini C."/>
            <person name="Boschi S."/>
            <person name="Funari R."/>
            <person name="Cardaioli E."/>
            <person name="Iannotti N."/>
            <person name="Marturano G."/>
            <person name="Paoli F."/>
            <person name="Bruttini M."/>
            <person name="Carapelli A."/>
            <person name="Frati F."/>
            <person name="Nardi F."/>
        </authorList>
    </citation>
    <scope>NUCLEOTIDE SEQUENCE [LARGE SCALE GENOMIC DNA]</scope>
    <source>
        <strain evidence="2">DMR45628</strain>
    </source>
</reference>